<dbReference type="EMBL" id="JANBUY010000230">
    <property type="protein sequence ID" value="KAJ2861330.1"/>
    <property type="molecule type" value="Genomic_DNA"/>
</dbReference>
<evidence type="ECO:0000256" key="3">
    <source>
        <dbReference type="ARBA" id="ARBA00022679"/>
    </source>
</evidence>
<dbReference type="GO" id="GO:0004674">
    <property type="term" value="F:protein serine/threonine kinase activity"/>
    <property type="evidence" value="ECO:0007669"/>
    <property type="project" value="UniProtKB-KW"/>
</dbReference>
<feature type="region of interest" description="Disordered" evidence="10">
    <location>
        <begin position="496"/>
        <end position="561"/>
    </location>
</feature>
<dbReference type="GO" id="GO:0005737">
    <property type="term" value="C:cytoplasm"/>
    <property type="evidence" value="ECO:0007669"/>
    <property type="project" value="TreeGrafter"/>
</dbReference>
<keyword evidence="2 12" id="KW-0723">Serine/threonine-protein kinase</keyword>
<dbReference type="Pfam" id="PF00069">
    <property type="entry name" value="Pkinase"/>
    <property type="match status" value="1"/>
</dbReference>
<feature type="domain" description="Protein kinase" evidence="11">
    <location>
        <begin position="36"/>
        <end position="311"/>
    </location>
</feature>
<sequence>MFYTPEDSVYGGSESAPSETGLFTQGTMLQVGVHSCVIQRFLSAGGHANIYLVTLLSDGTTRVLKHIALSSAHGPEHRAQIEQEIRFMTQLNGHPQIVGLEAAEVVDSSAYILMEHCPSDALALMNRTLPDSLDETTILHIFSDACKAVAHMHYQQPPLLHRDLKVENILIAQSGYKLCDFGSATADVVSPSARIPREKIVRLEEEIQRSTTLEYRAPEMIDLYLQRGITEKSDIWALGVLLYKLCYFKTPFDNASPLAILNAEYVIPNTPLYSKQLRHLFQMTLREEPRERSTIFTLCTYVCGLRGEPCLLENKYASPPPSPQETTAPNQPRRFAASSSKYATPRGSTIDVSGIAESDSISELDSSGIVPMRRGRPSKRHDGSSGEPARSAPILAPKFRSNAYSSGHTTPERTSKSGSTTPARRHAPTQPAESGNALGIYHEDPDSCSDFASSADDARTPAEVSQMRMSVTSPDGHESLSMDFVQGAVFGSARRTSVLRRHPSARSTDGYDDSGSLPTSPSSSLPGFVRQPLPPPPSLPLSPQSDYSVKHTLPTTSGGVTSDIAEECGATYLASMISPLSLGNATPIDTPRSASAATQNDAAVNLRLSTILESLQTEHGQTPNEQEPVRREPKQRAPVKSIYEMTLDKLENDARYSMVFDEQMLFDAKARYAAQRSSVYQSPDNYYYAGKQQQAASGAQTSLGELQPELVDSMLRKMDEYNRQLDGSLPQPRARPAPPDSTAEMTSGESGAIDIDSVIQRVGARNRRKLVAQNNRRSMYVFGGQSAAPGVPEILREDVEDNMRVLSEAEIEELLAKMDEYNRELLSEQQKWQLALGSEVSSPSTANLQSLDRIIEHANDELLRREQVAKDGADTPKAKRAAGILHNVISAAKSTFGKSVPPGAVDTSAICVDTPASCVDIPTSCIDTPTTCIDSPSTCVDEPLSAGMSVVTAADAKSDAIDSAEPEAVTDMAFTASYTPLSPLQTEPSIAVVASNADTTGSSIVAPQSNAVETDTMTIATTTESGISTNSDVETTPLSVPAKPPRTYEHRTANGMPETVDADCSSAIPIAATEECAPTPVSPTPPMIPAPPMPSAIAEEEAVSTKVALPPSPIGPDVHDVPKTKTVESPSTPSTAPAAIPRANDSNKQAPKLPAMPRSQTSVPVDDPLAEVRARLKKKQSSSALPSANASSVAAARAAILGTVESKSDVPALPGRTTPKTPVKSVRNLVAMFEQS</sequence>
<protein>
    <recommendedName>
        <fullName evidence="1">non-specific serine/threonine protein kinase</fullName>
        <ecNumber evidence="1">2.7.11.1</ecNumber>
    </recommendedName>
</protein>
<feature type="compositionally biased region" description="Low complexity" evidence="10">
    <location>
        <begin position="1181"/>
        <end position="1199"/>
    </location>
</feature>
<keyword evidence="5 12" id="KW-0418">Kinase</keyword>
<feature type="region of interest" description="Disordered" evidence="10">
    <location>
        <begin position="1099"/>
        <end position="1226"/>
    </location>
</feature>
<comment type="caution">
    <text evidence="12">The sequence shown here is derived from an EMBL/GenBank/DDBJ whole genome shotgun (WGS) entry which is preliminary data.</text>
</comment>
<dbReference type="InterPro" id="IPR008271">
    <property type="entry name" value="Ser/Thr_kinase_AS"/>
</dbReference>
<evidence type="ECO:0000256" key="5">
    <source>
        <dbReference type="ARBA" id="ARBA00022777"/>
    </source>
</evidence>
<comment type="catalytic activity">
    <reaction evidence="7">
        <text>L-threonyl-[protein] + ATP = O-phospho-L-threonyl-[protein] + ADP + H(+)</text>
        <dbReference type="Rhea" id="RHEA:46608"/>
        <dbReference type="Rhea" id="RHEA-COMP:11060"/>
        <dbReference type="Rhea" id="RHEA-COMP:11605"/>
        <dbReference type="ChEBI" id="CHEBI:15378"/>
        <dbReference type="ChEBI" id="CHEBI:30013"/>
        <dbReference type="ChEBI" id="CHEBI:30616"/>
        <dbReference type="ChEBI" id="CHEBI:61977"/>
        <dbReference type="ChEBI" id="CHEBI:456216"/>
        <dbReference type="EC" id="2.7.11.1"/>
    </reaction>
</comment>
<dbReference type="PANTHER" id="PTHR22967:SF57">
    <property type="entry name" value="AUXILIN, ISOFORM A-RELATED"/>
    <property type="match status" value="1"/>
</dbReference>
<dbReference type="GO" id="GO:0007015">
    <property type="term" value="P:actin filament organization"/>
    <property type="evidence" value="ECO:0007669"/>
    <property type="project" value="TreeGrafter"/>
</dbReference>
<feature type="compositionally biased region" description="Low complexity" evidence="10">
    <location>
        <begin position="1129"/>
        <end position="1139"/>
    </location>
</feature>
<evidence type="ECO:0000256" key="9">
    <source>
        <dbReference type="SAM" id="Coils"/>
    </source>
</evidence>
<dbReference type="SMART" id="SM00220">
    <property type="entry name" value="S_TKc"/>
    <property type="match status" value="1"/>
</dbReference>
<dbReference type="InterPro" id="IPR000719">
    <property type="entry name" value="Prot_kinase_dom"/>
</dbReference>
<accession>A0A9W8M4B4</accession>
<reference evidence="12" key="1">
    <citation type="submission" date="2022-07" db="EMBL/GenBank/DDBJ databases">
        <title>Phylogenomic reconstructions and comparative analyses of Kickxellomycotina fungi.</title>
        <authorList>
            <person name="Reynolds N.K."/>
            <person name="Stajich J.E."/>
            <person name="Barry K."/>
            <person name="Grigoriev I.V."/>
            <person name="Crous P."/>
            <person name="Smith M.E."/>
        </authorList>
    </citation>
    <scope>NUCLEOTIDE SEQUENCE</scope>
    <source>
        <strain evidence="12">RSA 476</strain>
    </source>
</reference>
<keyword evidence="6" id="KW-0067">ATP-binding</keyword>
<dbReference type="GO" id="GO:0005524">
    <property type="term" value="F:ATP binding"/>
    <property type="evidence" value="ECO:0007669"/>
    <property type="project" value="UniProtKB-KW"/>
</dbReference>
<feature type="region of interest" description="Disordered" evidence="10">
    <location>
        <begin position="615"/>
        <end position="637"/>
    </location>
</feature>
<feature type="compositionally biased region" description="Polar residues" evidence="10">
    <location>
        <begin position="615"/>
        <end position="625"/>
    </location>
</feature>
<evidence type="ECO:0000313" key="12">
    <source>
        <dbReference type="EMBL" id="KAJ2861330.1"/>
    </source>
</evidence>
<evidence type="ECO:0000256" key="10">
    <source>
        <dbReference type="SAM" id="MobiDB-lite"/>
    </source>
</evidence>
<comment type="catalytic activity">
    <reaction evidence="8">
        <text>L-seryl-[protein] + ATP = O-phospho-L-seryl-[protein] + ADP + H(+)</text>
        <dbReference type="Rhea" id="RHEA:17989"/>
        <dbReference type="Rhea" id="RHEA-COMP:9863"/>
        <dbReference type="Rhea" id="RHEA-COMP:11604"/>
        <dbReference type="ChEBI" id="CHEBI:15378"/>
        <dbReference type="ChEBI" id="CHEBI:29999"/>
        <dbReference type="ChEBI" id="CHEBI:30616"/>
        <dbReference type="ChEBI" id="CHEBI:83421"/>
        <dbReference type="ChEBI" id="CHEBI:456216"/>
        <dbReference type="EC" id="2.7.11.1"/>
    </reaction>
</comment>
<evidence type="ECO:0000313" key="13">
    <source>
        <dbReference type="Proteomes" id="UP001140074"/>
    </source>
</evidence>
<evidence type="ECO:0000256" key="6">
    <source>
        <dbReference type="ARBA" id="ARBA00022840"/>
    </source>
</evidence>
<evidence type="ECO:0000256" key="2">
    <source>
        <dbReference type="ARBA" id="ARBA00022527"/>
    </source>
</evidence>
<feature type="region of interest" description="Disordered" evidence="10">
    <location>
        <begin position="315"/>
        <end position="479"/>
    </location>
</feature>
<feature type="region of interest" description="Disordered" evidence="10">
    <location>
        <begin position="1027"/>
        <end position="1047"/>
    </location>
</feature>
<dbReference type="Gene3D" id="1.10.510.10">
    <property type="entry name" value="Transferase(Phosphotransferase) domain 1"/>
    <property type="match status" value="1"/>
</dbReference>
<keyword evidence="13" id="KW-1185">Reference proteome</keyword>
<dbReference type="InterPro" id="IPR011009">
    <property type="entry name" value="Kinase-like_dom_sf"/>
</dbReference>
<feature type="region of interest" description="Disordered" evidence="10">
    <location>
        <begin position="723"/>
        <end position="748"/>
    </location>
</feature>
<dbReference type="SUPFAM" id="SSF56112">
    <property type="entry name" value="Protein kinase-like (PK-like)"/>
    <property type="match status" value="1"/>
</dbReference>
<dbReference type="PROSITE" id="PS50011">
    <property type="entry name" value="PROTEIN_KINASE_DOM"/>
    <property type="match status" value="1"/>
</dbReference>
<feature type="compositionally biased region" description="Polar residues" evidence="10">
    <location>
        <begin position="337"/>
        <end position="351"/>
    </location>
</feature>
<feature type="compositionally biased region" description="Low complexity" evidence="10">
    <location>
        <begin position="514"/>
        <end position="527"/>
    </location>
</feature>
<gene>
    <name evidence="12" type="primary">AKL1</name>
    <name evidence="12" type="ORF">GGH94_004972</name>
</gene>
<dbReference type="PROSITE" id="PS00108">
    <property type="entry name" value="PROTEIN_KINASE_ST"/>
    <property type="match status" value="1"/>
</dbReference>
<evidence type="ECO:0000256" key="8">
    <source>
        <dbReference type="ARBA" id="ARBA00048679"/>
    </source>
</evidence>
<keyword evidence="4" id="KW-0547">Nucleotide-binding</keyword>
<dbReference type="AlphaFoldDB" id="A0A9W8M4B4"/>
<dbReference type="GO" id="GO:0000147">
    <property type="term" value="P:actin cortical patch assembly"/>
    <property type="evidence" value="ECO:0007669"/>
    <property type="project" value="TreeGrafter"/>
</dbReference>
<organism evidence="12 13">
    <name type="scientific">Coemansia aciculifera</name>
    <dbReference type="NCBI Taxonomy" id="417176"/>
    <lineage>
        <taxon>Eukaryota</taxon>
        <taxon>Fungi</taxon>
        <taxon>Fungi incertae sedis</taxon>
        <taxon>Zoopagomycota</taxon>
        <taxon>Kickxellomycotina</taxon>
        <taxon>Kickxellomycetes</taxon>
        <taxon>Kickxellales</taxon>
        <taxon>Kickxellaceae</taxon>
        <taxon>Coemansia</taxon>
    </lineage>
</organism>
<evidence type="ECO:0000256" key="7">
    <source>
        <dbReference type="ARBA" id="ARBA00047899"/>
    </source>
</evidence>
<feature type="compositionally biased region" description="Basic and acidic residues" evidence="10">
    <location>
        <begin position="1117"/>
        <end position="1126"/>
    </location>
</feature>
<proteinExistence type="predicted"/>
<feature type="compositionally biased region" description="Polar residues" evidence="10">
    <location>
        <begin position="1027"/>
        <end position="1038"/>
    </location>
</feature>
<feature type="coiled-coil region" evidence="9">
    <location>
        <begin position="804"/>
        <end position="831"/>
    </location>
</feature>
<keyword evidence="3 12" id="KW-0808">Transferase</keyword>
<evidence type="ECO:0000256" key="4">
    <source>
        <dbReference type="ARBA" id="ARBA00022741"/>
    </source>
</evidence>
<dbReference type="EC" id="2.7.11.1" evidence="1"/>
<dbReference type="PANTHER" id="PTHR22967">
    <property type="entry name" value="SERINE/THREONINE PROTEIN KINASE"/>
    <property type="match status" value="1"/>
</dbReference>
<dbReference type="Proteomes" id="UP001140074">
    <property type="component" value="Unassembled WGS sequence"/>
</dbReference>
<evidence type="ECO:0000259" key="11">
    <source>
        <dbReference type="PROSITE" id="PS50011"/>
    </source>
</evidence>
<name>A0A9W8M4B4_9FUNG</name>
<keyword evidence="9" id="KW-0175">Coiled coil</keyword>
<evidence type="ECO:0000256" key="1">
    <source>
        <dbReference type="ARBA" id="ARBA00012513"/>
    </source>
</evidence>